<organism evidence="9 10">
    <name type="scientific">Daphnia magna</name>
    <dbReference type="NCBI Taxonomy" id="35525"/>
    <lineage>
        <taxon>Eukaryota</taxon>
        <taxon>Metazoa</taxon>
        <taxon>Ecdysozoa</taxon>
        <taxon>Arthropoda</taxon>
        <taxon>Crustacea</taxon>
        <taxon>Branchiopoda</taxon>
        <taxon>Diplostraca</taxon>
        <taxon>Cladocera</taxon>
        <taxon>Anomopoda</taxon>
        <taxon>Daphniidae</taxon>
        <taxon>Daphnia</taxon>
    </lineage>
</organism>
<reference evidence="9 10" key="1">
    <citation type="submission" date="2016-03" db="EMBL/GenBank/DDBJ databases">
        <title>EvidentialGene: Evidence-directed Construction of Genes on Genomes.</title>
        <authorList>
            <person name="Gilbert D.G."/>
            <person name="Choi J.-H."/>
            <person name="Mockaitis K."/>
            <person name="Colbourne J."/>
            <person name="Pfrender M."/>
        </authorList>
    </citation>
    <scope>NUCLEOTIDE SEQUENCE [LARGE SCALE GENOMIC DNA]</scope>
    <source>
        <strain evidence="9 10">Xinb3</strain>
        <tissue evidence="9">Complete organism</tissue>
    </source>
</reference>
<dbReference type="InterPro" id="IPR027805">
    <property type="entry name" value="Transposase_HTH_dom"/>
</dbReference>
<evidence type="ECO:0000256" key="7">
    <source>
        <dbReference type="SAM" id="MobiDB-lite"/>
    </source>
</evidence>
<keyword evidence="2" id="KW-0479">Metal-binding</keyword>
<dbReference type="GO" id="GO:0008270">
    <property type="term" value="F:zinc ion binding"/>
    <property type="evidence" value="ECO:0007669"/>
    <property type="project" value="UniProtKB-KW"/>
</dbReference>
<dbReference type="AlphaFoldDB" id="A0A164TFS8"/>
<dbReference type="EMBL" id="LRGB01001804">
    <property type="protein sequence ID" value="KZS10418.1"/>
    <property type="molecule type" value="Genomic_DNA"/>
</dbReference>
<dbReference type="PANTHER" id="PTHR23080:SF144">
    <property type="entry name" value="SPINDLE AND KINETOCHORE ASSOCIATED COMPLEX SUBUNIT 3"/>
    <property type="match status" value="1"/>
</dbReference>
<dbReference type="GO" id="GO:0003677">
    <property type="term" value="F:DNA binding"/>
    <property type="evidence" value="ECO:0007669"/>
    <property type="project" value="UniProtKB-UniRule"/>
</dbReference>
<keyword evidence="3 6" id="KW-0863">Zinc-finger</keyword>
<name>A0A164TFS8_9CRUS</name>
<protein>
    <recommendedName>
        <fullName evidence="8">THAP-type domain-containing protein</fullName>
    </recommendedName>
</protein>
<dbReference type="Pfam" id="PF13613">
    <property type="entry name" value="HTH_Tnp_4"/>
    <property type="match status" value="1"/>
</dbReference>
<dbReference type="Proteomes" id="UP000076858">
    <property type="component" value="Unassembled WGS sequence"/>
</dbReference>
<sequence>MSKKILQTKVCVAKYCTNTSDSRDKIFISVPAPAQKERRNAWLSACGVGENDVSPNSHLYVCEDHFNMGADCLNLADYKSGRRKKILIDKNVIPHRFLRQDFSQLTGDVVTDAMSESRQTCDIFPQAAYGVEPVLTEEVSRSAVILIEGAMKPIAIRSRAVQTNKKDFEKHGLLSNVSCSPFGSPWKVSNIELKGSPIKLGNSKRKLNIPSEEEEVSSSSTESSDDESHSSVTSESDYSDIIEEQNQEMLSFRQSSLFRTSKLLNLEPRTYLGILPERISFLTLLANKLSCNQDMFITAHDAVCLIFRKIRLNESFTILGYEFGISSREASRIFIRYVAFIADHMQEIIFWPKPDSLKRALPISFRKNYSKIQSIIDCFEIEIQKPSDPVNQALTWSEYKGCNTLKYMVSVTPDGLISFVSTGYGGRTTDEVVASQSKYLELLPTGCYVMADRGFKRIEPFLASKQCFLVRPSSVKTGTKSTKKEVIDSRKISGLRIHVERAIRRIREFNFVSPHSCIDNKQLKHADDVVKIVCGLVNLQNPLIK</sequence>
<dbReference type="SMART" id="SM00980">
    <property type="entry name" value="THAP"/>
    <property type="match status" value="1"/>
</dbReference>
<gene>
    <name evidence="9" type="ORF">APZ42_025122</name>
</gene>
<proteinExistence type="predicted"/>
<keyword evidence="10" id="KW-1185">Reference proteome</keyword>
<dbReference type="InterPro" id="IPR006612">
    <property type="entry name" value="THAP_Znf"/>
</dbReference>
<evidence type="ECO:0000256" key="5">
    <source>
        <dbReference type="ARBA" id="ARBA00023125"/>
    </source>
</evidence>
<dbReference type="Pfam" id="PF13359">
    <property type="entry name" value="DDE_Tnp_4"/>
    <property type="match status" value="1"/>
</dbReference>
<keyword evidence="4" id="KW-0862">Zinc</keyword>
<evidence type="ECO:0000313" key="9">
    <source>
        <dbReference type="EMBL" id="KZS10418.1"/>
    </source>
</evidence>
<dbReference type="InterPro" id="IPR027806">
    <property type="entry name" value="HARBI1_dom"/>
</dbReference>
<dbReference type="SUPFAM" id="SSF57716">
    <property type="entry name" value="Glucocorticoid receptor-like (DNA-binding domain)"/>
    <property type="match status" value="1"/>
</dbReference>
<dbReference type="PANTHER" id="PTHR23080">
    <property type="entry name" value="THAP DOMAIN PROTEIN"/>
    <property type="match status" value="1"/>
</dbReference>
<accession>A0A164TFS8</accession>
<feature type="region of interest" description="Disordered" evidence="7">
    <location>
        <begin position="202"/>
        <end position="238"/>
    </location>
</feature>
<evidence type="ECO:0000313" key="10">
    <source>
        <dbReference type="Proteomes" id="UP000076858"/>
    </source>
</evidence>
<dbReference type="STRING" id="35525.A0A164TFS8"/>
<dbReference type="Pfam" id="PF05485">
    <property type="entry name" value="THAP"/>
    <property type="match status" value="1"/>
</dbReference>
<comment type="caution">
    <text evidence="9">The sequence shown here is derived from an EMBL/GenBank/DDBJ whole genome shotgun (WGS) entry which is preliminary data.</text>
</comment>
<comment type="cofactor">
    <cofactor evidence="1">
        <name>a divalent metal cation</name>
        <dbReference type="ChEBI" id="CHEBI:60240"/>
    </cofactor>
</comment>
<evidence type="ECO:0000256" key="1">
    <source>
        <dbReference type="ARBA" id="ARBA00001968"/>
    </source>
</evidence>
<evidence type="ECO:0000259" key="8">
    <source>
        <dbReference type="PROSITE" id="PS50950"/>
    </source>
</evidence>
<evidence type="ECO:0000256" key="4">
    <source>
        <dbReference type="ARBA" id="ARBA00022833"/>
    </source>
</evidence>
<dbReference type="PROSITE" id="PS50950">
    <property type="entry name" value="ZF_THAP"/>
    <property type="match status" value="1"/>
</dbReference>
<evidence type="ECO:0000256" key="6">
    <source>
        <dbReference type="PROSITE-ProRule" id="PRU00309"/>
    </source>
</evidence>
<keyword evidence="5 6" id="KW-0238">DNA-binding</keyword>
<dbReference type="OrthoDB" id="6348843at2759"/>
<feature type="domain" description="THAP-type" evidence="8">
    <location>
        <begin position="6"/>
        <end position="97"/>
    </location>
</feature>
<evidence type="ECO:0000256" key="2">
    <source>
        <dbReference type="ARBA" id="ARBA00022723"/>
    </source>
</evidence>
<evidence type="ECO:0000256" key="3">
    <source>
        <dbReference type="ARBA" id="ARBA00022771"/>
    </source>
</evidence>